<evidence type="ECO:0000256" key="1">
    <source>
        <dbReference type="SAM" id="MobiDB-lite"/>
    </source>
</evidence>
<feature type="region of interest" description="Disordered" evidence="1">
    <location>
        <begin position="140"/>
        <end position="168"/>
    </location>
</feature>
<evidence type="ECO:0000313" key="3">
    <source>
        <dbReference type="Proteomes" id="UP001599542"/>
    </source>
</evidence>
<feature type="compositionally biased region" description="Low complexity" evidence="1">
    <location>
        <begin position="61"/>
        <end position="91"/>
    </location>
</feature>
<feature type="compositionally biased region" description="Basic and acidic residues" evidence="1">
    <location>
        <begin position="1"/>
        <end position="13"/>
    </location>
</feature>
<dbReference type="RefSeq" id="WP_380321123.1">
    <property type="nucleotide sequence ID" value="NZ_JBHYPW010000013.1"/>
</dbReference>
<feature type="region of interest" description="Disordered" evidence="1">
    <location>
        <begin position="1"/>
        <end position="91"/>
    </location>
</feature>
<sequence length="188" mass="19860">MTISDHDHDHRTDSAGTRPTGRFVRTDTPHRGTTGGRHFPRNGLGEATDPVLPEATDASDGASDGPPHGSAPAPAPEAATTTPVLLPPDLAAQSARRLDRAMAGFVDDPGRAVREADEALDEAVRQLVENLDGRRTKLREAWQGSAGRTGGTGNTGSAGSTEDGSSRTEDLRLALRDYRDLLQHLLAV</sequence>
<evidence type="ECO:0000313" key="2">
    <source>
        <dbReference type="EMBL" id="MFE1353656.1"/>
    </source>
</evidence>
<name>A0ABW6GLN1_9ACTN</name>
<accession>A0ABW6GLN1</accession>
<feature type="compositionally biased region" description="Gly residues" evidence="1">
    <location>
        <begin position="147"/>
        <end position="156"/>
    </location>
</feature>
<proteinExistence type="predicted"/>
<reference evidence="2 3" key="1">
    <citation type="submission" date="2024-09" db="EMBL/GenBank/DDBJ databases">
        <title>The Natural Products Discovery Center: Release of the First 8490 Sequenced Strains for Exploring Actinobacteria Biosynthetic Diversity.</title>
        <authorList>
            <person name="Kalkreuter E."/>
            <person name="Kautsar S.A."/>
            <person name="Yang D."/>
            <person name="Bader C.D."/>
            <person name="Teijaro C.N."/>
            <person name="Fluegel L."/>
            <person name="Davis C.M."/>
            <person name="Simpson J.R."/>
            <person name="Lauterbach L."/>
            <person name="Steele A.D."/>
            <person name="Gui C."/>
            <person name="Meng S."/>
            <person name="Li G."/>
            <person name="Viehrig K."/>
            <person name="Ye F."/>
            <person name="Su P."/>
            <person name="Kiefer A.F."/>
            <person name="Nichols A."/>
            <person name="Cepeda A.J."/>
            <person name="Yan W."/>
            <person name="Fan B."/>
            <person name="Jiang Y."/>
            <person name="Adhikari A."/>
            <person name="Zheng C.-J."/>
            <person name="Schuster L."/>
            <person name="Cowan T.M."/>
            <person name="Smanski M.J."/>
            <person name="Chevrette M.G."/>
            <person name="De Carvalho L.P.S."/>
            <person name="Shen B."/>
        </authorList>
    </citation>
    <scope>NUCLEOTIDE SEQUENCE [LARGE SCALE GENOMIC DNA]</scope>
    <source>
        <strain evidence="2 3">NPDC058753</strain>
    </source>
</reference>
<protein>
    <submittedName>
        <fullName evidence="2">Uncharacterized protein</fullName>
    </submittedName>
</protein>
<gene>
    <name evidence="2" type="ORF">ACFW6T_16885</name>
</gene>
<keyword evidence="3" id="KW-1185">Reference proteome</keyword>
<organism evidence="2 3">
    <name type="scientific">Kitasatospora phosalacinea</name>
    <dbReference type="NCBI Taxonomy" id="2065"/>
    <lineage>
        <taxon>Bacteria</taxon>
        <taxon>Bacillati</taxon>
        <taxon>Actinomycetota</taxon>
        <taxon>Actinomycetes</taxon>
        <taxon>Kitasatosporales</taxon>
        <taxon>Streptomycetaceae</taxon>
        <taxon>Kitasatospora</taxon>
    </lineage>
</organism>
<dbReference type="EMBL" id="JBHYPX010000031">
    <property type="protein sequence ID" value="MFE1353656.1"/>
    <property type="molecule type" value="Genomic_DNA"/>
</dbReference>
<comment type="caution">
    <text evidence="2">The sequence shown here is derived from an EMBL/GenBank/DDBJ whole genome shotgun (WGS) entry which is preliminary data.</text>
</comment>
<dbReference type="Proteomes" id="UP001599542">
    <property type="component" value="Unassembled WGS sequence"/>
</dbReference>